<gene>
    <name evidence="2" type="ORF">O3P69_005279</name>
</gene>
<feature type="compositionally biased region" description="Polar residues" evidence="1">
    <location>
        <begin position="341"/>
        <end position="353"/>
    </location>
</feature>
<evidence type="ECO:0000313" key="3">
    <source>
        <dbReference type="Proteomes" id="UP001487740"/>
    </source>
</evidence>
<name>A0AAW0UBJ1_SCYPA</name>
<reference evidence="2 3" key="1">
    <citation type="submission" date="2023-03" db="EMBL/GenBank/DDBJ databases">
        <title>High-quality genome of Scylla paramamosain provides insights in environmental adaptation.</title>
        <authorList>
            <person name="Zhang L."/>
        </authorList>
    </citation>
    <scope>NUCLEOTIDE SEQUENCE [LARGE SCALE GENOMIC DNA]</scope>
    <source>
        <strain evidence="2">LZ_2023a</strain>
        <tissue evidence="2">Muscle</tissue>
    </source>
</reference>
<feature type="region of interest" description="Disordered" evidence="1">
    <location>
        <begin position="538"/>
        <end position="557"/>
    </location>
</feature>
<dbReference type="Proteomes" id="UP001487740">
    <property type="component" value="Unassembled WGS sequence"/>
</dbReference>
<organism evidence="2 3">
    <name type="scientific">Scylla paramamosain</name>
    <name type="common">Mud crab</name>
    <dbReference type="NCBI Taxonomy" id="85552"/>
    <lineage>
        <taxon>Eukaryota</taxon>
        <taxon>Metazoa</taxon>
        <taxon>Ecdysozoa</taxon>
        <taxon>Arthropoda</taxon>
        <taxon>Crustacea</taxon>
        <taxon>Multicrustacea</taxon>
        <taxon>Malacostraca</taxon>
        <taxon>Eumalacostraca</taxon>
        <taxon>Eucarida</taxon>
        <taxon>Decapoda</taxon>
        <taxon>Pleocyemata</taxon>
        <taxon>Brachyura</taxon>
        <taxon>Eubrachyura</taxon>
        <taxon>Portunoidea</taxon>
        <taxon>Portunidae</taxon>
        <taxon>Portuninae</taxon>
        <taxon>Scylla</taxon>
    </lineage>
</organism>
<protein>
    <submittedName>
        <fullName evidence="2">Uncharacterized protein</fullName>
    </submittedName>
</protein>
<evidence type="ECO:0000313" key="2">
    <source>
        <dbReference type="EMBL" id="KAK8396067.1"/>
    </source>
</evidence>
<feature type="compositionally biased region" description="Polar residues" evidence="1">
    <location>
        <begin position="218"/>
        <end position="227"/>
    </location>
</feature>
<dbReference type="EMBL" id="JARAKH010000016">
    <property type="protein sequence ID" value="KAK8396067.1"/>
    <property type="molecule type" value="Genomic_DNA"/>
</dbReference>
<feature type="region of interest" description="Disordered" evidence="1">
    <location>
        <begin position="218"/>
        <end position="250"/>
    </location>
</feature>
<dbReference type="AlphaFoldDB" id="A0AAW0UBJ1"/>
<comment type="caution">
    <text evidence="2">The sequence shown here is derived from an EMBL/GenBank/DDBJ whole genome shotgun (WGS) entry which is preliminary data.</text>
</comment>
<accession>A0AAW0UBJ1</accession>
<evidence type="ECO:0000256" key="1">
    <source>
        <dbReference type="SAM" id="MobiDB-lite"/>
    </source>
</evidence>
<proteinExistence type="predicted"/>
<sequence length="586" mass="65417">MAHWFLKKAFSGLIEPCDWFMLQFLELEKKLYGQESAISVLEWYKSDPCRAPAHHLAYHFYKNLVPVTEQLMELEPVFPALVFTNCVVFGSAKDLPVIYNIIDFILPTMVSKCPAGSTDCLAKAKRARTSINLEMKLVILRQHTGGEGMNAIVCLLDLAQSSVSIVLKNTASIRKAVWLRSADLRQPGFQQPGSLLLAESPLHVQVSSFHRFVSQPNKSYEQASTTQAEHRKMQRRHLTQNSSAPGVQTAEDEHQIFELNFRCIETMSVSASAEHFAPSNHRYKFTASLFIALTAFTSHAADNYFVNTSPEEPQATVRIAVRTRQPSQQQSKRRQRRSNNGDDPQSASATALPTNARAPDRQRTEALTGLEHRATPVSSLPWSDDRREASSSWRPARGVSRTASHPAAITPVRACVSSRYRRPRCDERGRQATKRLPHETARLRCPARVTFCSQPSHVNLYFVRARIIVPQPPFLHTSRPTVNVTSSLSQRRAELNITYVAQVTCPDHLKFTTPTVFHFPSSTTAGFHCQRMHPSSATASQFHQRPTACPPTSGQTGRAAMLSTTAIAIKPESCLDLIPPNTIPST</sequence>
<feature type="compositionally biased region" description="Basic and acidic residues" evidence="1">
    <location>
        <begin position="358"/>
        <end position="374"/>
    </location>
</feature>
<feature type="region of interest" description="Disordered" evidence="1">
    <location>
        <begin position="321"/>
        <end position="405"/>
    </location>
</feature>
<keyword evidence="3" id="KW-1185">Reference proteome</keyword>